<dbReference type="Gramene" id="PRQ50834">
    <property type="protein sequence ID" value="PRQ50834"/>
    <property type="gene ID" value="RchiOBHm_Chr2g0137611"/>
</dbReference>
<accession>A0A2P6RWN6</accession>
<dbReference type="Proteomes" id="UP000238479">
    <property type="component" value="Chromosome 2"/>
</dbReference>
<comment type="caution">
    <text evidence="1">The sequence shown here is derived from an EMBL/GenBank/DDBJ whole genome shotgun (WGS) entry which is preliminary data.</text>
</comment>
<protein>
    <submittedName>
        <fullName evidence="1">Uncharacterized protein</fullName>
    </submittedName>
</protein>
<gene>
    <name evidence="1" type="ORF">RchiOBHm_Chr2g0137611</name>
</gene>
<evidence type="ECO:0000313" key="1">
    <source>
        <dbReference type="EMBL" id="PRQ50834.1"/>
    </source>
</evidence>
<proteinExistence type="predicted"/>
<dbReference type="AlphaFoldDB" id="A0A2P6RWN6"/>
<organism evidence="1 2">
    <name type="scientific">Rosa chinensis</name>
    <name type="common">China rose</name>
    <dbReference type="NCBI Taxonomy" id="74649"/>
    <lineage>
        <taxon>Eukaryota</taxon>
        <taxon>Viridiplantae</taxon>
        <taxon>Streptophyta</taxon>
        <taxon>Embryophyta</taxon>
        <taxon>Tracheophyta</taxon>
        <taxon>Spermatophyta</taxon>
        <taxon>Magnoliopsida</taxon>
        <taxon>eudicotyledons</taxon>
        <taxon>Gunneridae</taxon>
        <taxon>Pentapetalae</taxon>
        <taxon>rosids</taxon>
        <taxon>fabids</taxon>
        <taxon>Rosales</taxon>
        <taxon>Rosaceae</taxon>
        <taxon>Rosoideae</taxon>
        <taxon>Rosoideae incertae sedis</taxon>
        <taxon>Rosa</taxon>
    </lineage>
</organism>
<sequence>MRLELLEKVHLTQLISLQTLYTSARLVVLILPVPISAPISIQMKPGRRSEGLCGFLLWELH</sequence>
<reference evidence="1 2" key="1">
    <citation type="journal article" date="2018" name="Nat. Genet.">
        <title>The Rosa genome provides new insights in the design of modern roses.</title>
        <authorList>
            <person name="Bendahmane M."/>
        </authorList>
    </citation>
    <scope>NUCLEOTIDE SEQUENCE [LARGE SCALE GENOMIC DNA]</scope>
    <source>
        <strain evidence="2">cv. Old Blush</strain>
    </source>
</reference>
<evidence type="ECO:0000313" key="2">
    <source>
        <dbReference type="Proteomes" id="UP000238479"/>
    </source>
</evidence>
<keyword evidence="2" id="KW-1185">Reference proteome</keyword>
<name>A0A2P6RWN6_ROSCH</name>
<dbReference type="EMBL" id="PDCK01000040">
    <property type="protein sequence ID" value="PRQ50834.1"/>
    <property type="molecule type" value="Genomic_DNA"/>
</dbReference>